<evidence type="ECO:0000313" key="3">
    <source>
        <dbReference type="EMBL" id="MBB5896154.1"/>
    </source>
</evidence>
<feature type="chain" id="PRO_5031573307" description="Right handed beta helix domain-containing protein" evidence="1">
    <location>
        <begin position="28"/>
        <end position="556"/>
    </location>
</feature>
<dbReference type="InterPro" id="IPR006626">
    <property type="entry name" value="PbH1"/>
</dbReference>
<dbReference type="InterPro" id="IPR012334">
    <property type="entry name" value="Pectin_lyas_fold"/>
</dbReference>
<comment type="caution">
    <text evidence="3">The sequence shown here is derived from an EMBL/GenBank/DDBJ whole genome shotgun (WGS) entry which is preliminary data.</text>
</comment>
<accession>A0A7W9NKX1</accession>
<dbReference type="InterPro" id="IPR039448">
    <property type="entry name" value="Beta_helix"/>
</dbReference>
<feature type="signal peptide" evidence="1">
    <location>
        <begin position="1"/>
        <end position="27"/>
    </location>
</feature>
<name>A0A7W9NKX1_9PSEU</name>
<keyword evidence="1" id="KW-0732">Signal</keyword>
<evidence type="ECO:0000256" key="1">
    <source>
        <dbReference type="SAM" id="SignalP"/>
    </source>
</evidence>
<dbReference type="Pfam" id="PF13229">
    <property type="entry name" value="Beta_helix"/>
    <property type="match status" value="1"/>
</dbReference>
<feature type="domain" description="Right handed beta helix" evidence="2">
    <location>
        <begin position="236"/>
        <end position="382"/>
    </location>
</feature>
<proteinExistence type="predicted"/>
<reference evidence="3 4" key="1">
    <citation type="submission" date="2020-08" db="EMBL/GenBank/DDBJ databases">
        <title>Sequencing the genomes of 1000 actinobacteria strains.</title>
        <authorList>
            <person name="Klenk H.-P."/>
        </authorList>
    </citation>
    <scope>NUCLEOTIDE SEQUENCE [LARGE SCALE GENOMIC DNA]</scope>
    <source>
        <strain evidence="3 4">DSM 43851</strain>
    </source>
</reference>
<dbReference type="Gene3D" id="2.160.20.10">
    <property type="entry name" value="Single-stranded right-handed beta-helix, Pectin lyase-like"/>
    <property type="match status" value="1"/>
</dbReference>
<dbReference type="Proteomes" id="UP000585638">
    <property type="component" value="Unassembled WGS sequence"/>
</dbReference>
<keyword evidence="4" id="KW-1185">Reference proteome</keyword>
<organism evidence="3 4">
    <name type="scientific">Kutzneria kofuensis</name>
    <dbReference type="NCBI Taxonomy" id="103725"/>
    <lineage>
        <taxon>Bacteria</taxon>
        <taxon>Bacillati</taxon>
        <taxon>Actinomycetota</taxon>
        <taxon>Actinomycetes</taxon>
        <taxon>Pseudonocardiales</taxon>
        <taxon>Pseudonocardiaceae</taxon>
        <taxon>Kutzneria</taxon>
    </lineage>
</organism>
<evidence type="ECO:0000313" key="4">
    <source>
        <dbReference type="Proteomes" id="UP000585638"/>
    </source>
</evidence>
<sequence>MLRVFRQAGPGLLAAAVLVASAQVVLAAPADGVTAGVSYYVDASQGDDNASGVDSTHAWRSLARVNRATFHPGDQILLRAGGRWSGQLWPKGSGASGAPVTIDRYGDGANPRIDGGGLVDDTVRLSDQEFWTVRHLEVTNQAPATGTPGANLKDLRGIHVTGDNGRQLHGFVVDGVNVHDVTGEVNWIGGSTSDDASGIHFKTGWDRSKRTGGIVFDTTVANVGAPTATPTVLDDVTIQNSVIVNTSFAGISIKQYTGDGPGAVATGWGTRTSPTDARFTPHNNVVIRGNYISQAGTAYGCNGVYVTDVRHAVVEHNVIYRAGTSGIETYFADDVTIQSNEVAETTQKAKGADSNGIDADKGTTKVVVQYNWSHGNGDGILLCQFSFGDVVLRYNAIAGNTRYQVYLHSDKAARAKVHNNTIYDDRSKYAIYGYGTSLTSSYDITDNIIYSKVAGASLTTSSTVRYDNNLYGGASLPVPSGDTHAVRADPQFTGSPDWTVGTPDAGPRLTGAYGLRVRSGSPAINRGVAISDNGGRDYAGTPLYNGKPDIGAFEVG</sequence>
<dbReference type="EMBL" id="JACHIR010000001">
    <property type="protein sequence ID" value="MBB5896154.1"/>
    <property type="molecule type" value="Genomic_DNA"/>
</dbReference>
<dbReference type="InterPro" id="IPR011050">
    <property type="entry name" value="Pectin_lyase_fold/virulence"/>
</dbReference>
<evidence type="ECO:0000259" key="2">
    <source>
        <dbReference type="Pfam" id="PF13229"/>
    </source>
</evidence>
<protein>
    <recommendedName>
        <fullName evidence="2">Right handed beta helix domain-containing protein</fullName>
    </recommendedName>
</protein>
<dbReference type="SUPFAM" id="SSF51126">
    <property type="entry name" value="Pectin lyase-like"/>
    <property type="match status" value="2"/>
</dbReference>
<dbReference type="RefSeq" id="WP_312890494.1">
    <property type="nucleotide sequence ID" value="NZ_JACHIR010000001.1"/>
</dbReference>
<dbReference type="SMART" id="SM00710">
    <property type="entry name" value="PbH1"/>
    <property type="match status" value="7"/>
</dbReference>
<gene>
    <name evidence="3" type="ORF">BJ998_007350</name>
</gene>
<dbReference type="AlphaFoldDB" id="A0A7W9NKX1"/>